<accession>A0A0F9GA31</accession>
<protein>
    <submittedName>
        <fullName evidence="1">Uncharacterized protein</fullName>
    </submittedName>
</protein>
<sequence>KKKPFAPTISEFTRIRATKSGIFDLLKDLGVY</sequence>
<dbReference type="AlphaFoldDB" id="A0A0F9GA31"/>
<proteinExistence type="predicted"/>
<evidence type="ECO:0000313" key="1">
    <source>
        <dbReference type="EMBL" id="KKL95563.1"/>
    </source>
</evidence>
<reference evidence="1" key="1">
    <citation type="journal article" date="2015" name="Nature">
        <title>Complex archaea that bridge the gap between prokaryotes and eukaryotes.</title>
        <authorList>
            <person name="Spang A."/>
            <person name="Saw J.H."/>
            <person name="Jorgensen S.L."/>
            <person name="Zaremba-Niedzwiedzka K."/>
            <person name="Martijn J."/>
            <person name="Lind A.E."/>
            <person name="van Eijk R."/>
            <person name="Schleper C."/>
            <person name="Guy L."/>
            <person name="Ettema T.J."/>
        </authorList>
    </citation>
    <scope>NUCLEOTIDE SEQUENCE</scope>
</reference>
<name>A0A0F9GA31_9ZZZZ</name>
<dbReference type="EMBL" id="LAZR01018645">
    <property type="protein sequence ID" value="KKL95563.1"/>
    <property type="molecule type" value="Genomic_DNA"/>
</dbReference>
<feature type="non-terminal residue" evidence="1">
    <location>
        <position position="1"/>
    </location>
</feature>
<organism evidence="1">
    <name type="scientific">marine sediment metagenome</name>
    <dbReference type="NCBI Taxonomy" id="412755"/>
    <lineage>
        <taxon>unclassified sequences</taxon>
        <taxon>metagenomes</taxon>
        <taxon>ecological metagenomes</taxon>
    </lineage>
</organism>
<comment type="caution">
    <text evidence="1">The sequence shown here is derived from an EMBL/GenBank/DDBJ whole genome shotgun (WGS) entry which is preliminary data.</text>
</comment>
<gene>
    <name evidence="1" type="ORF">LCGC14_1853390</name>
</gene>